<dbReference type="OrthoDB" id="3482702at2"/>
<proteinExistence type="predicted"/>
<evidence type="ECO:0000313" key="1">
    <source>
        <dbReference type="EMBL" id="SDQ87246.1"/>
    </source>
</evidence>
<gene>
    <name evidence="1" type="ORF">SAMN04489764_2447</name>
</gene>
<dbReference type="Proteomes" id="UP000217103">
    <property type="component" value="Unassembled WGS sequence"/>
</dbReference>
<organism evidence="1 2">
    <name type="scientific">Thermostaphylospora chromogena</name>
    <dbReference type="NCBI Taxonomy" id="35622"/>
    <lineage>
        <taxon>Bacteria</taxon>
        <taxon>Bacillati</taxon>
        <taxon>Actinomycetota</taxon>
        <taxon>Actinomycetes</taxon>
        <taxon>Streptosporangiales</taxon>
        <taxon>Thermomonosporaceae</taxon>
        <taxon>Thermostaphylospora</taxon>
    </lineage>
</organism>
<evidence type="ECO:0000313" key="2">
    <source>
        <dbReference type="Proteomes" id="UP000217103"/>
    </source>
</evidence>
<dbReference type="EMBL" id="FNKK01000002">
    <property type="protein sequence ID" value="SDQ87246.1"/>
    <property type="molecule type" value="Genomic_DNA"/>
</dbReference>
<protein>
    <submittedName>
        <fullName evidence="1">Uncharacterized protein</fullName>
    </submittedName>
</protein>
<dbReference type="AlphaFoldDB" id="A0A1H1EGD9"/>
<sequence length="59" mass="6516">MVRLVESLADRMLARIVPRATAQACSCWTEGNPCLVRTCCRYGSSCGQIYCSPYTCNCC</sequence>
<accession>A0A1H1EGD9</accession>
<reference evidence="1 2" key="1">
    <citation type="submission" date="2016-10" db="EMBL/GenBank/DDBJ databases">
        <authorList>
            <person name="de Groot N.N."/>
        </authorList>
    </citation>
    <scope>NUCLEOTIDE SEQUENCE [LARGE SCALE GENOMIC DNA]</scope>
    <source>
        <strain evidence="1 2">DSM 43794</strain>
    </source>
</reference>
<name>A0A1H1EGD9_9ACTN</name>
<keyword evidence="2" id="KW-1185">Reference proteome</keyword>
<dbReference type="RefSeq" id="WP_131815519.1">
    <property type="nucleotide sequence ID" value="NZ_FNKK01000002.1"/>
</dbReference>
<dbReference type="STRING" id="35622.SAMN04489764_2447"/>